<dbReference type="FunFam" id="3.60.150.10:FF:000002">
    <property type="entry name" value="Chorismate synthase"/>
    <property type="match status" value="1"/>
</dbReference>
<evidence type="ECO:0000256" key="7">
    <source>
        <dbReference type="ARBA" id="ARBA00022827"/>
    </source>
</evidence>
<dbReference type="InterPro" id="IPR035904">
    <property type="entry name" value="Chorismate_synth_AroC_sf"/>
</dbReference>
<accession>G0EH26</accession>
<dbReference type="KEGG" id="pfm:Pyrfu_0607"/>
<dbReference type="NCBIfam" id="TIGR00033">
    <property type="entry name" value="aroC"/>
    <property type="match status" value="1"/>
</dbReference>
<gene>
    <name evidence="11" type="primary">aroC</name>
    <name evidence="13" type="ordered locus">Pyrfu_0607</name>
</gene>
<comment type="catalytic activity">
    <reaction evidence="11 12">
        <text>5-O-(1-carboxyvinyl)-3-phosphoshikimate = chorismate + phosphate</text>
        <dbReference type="Rhea" id="RHEA:21020"/>
        <dbReference type="ChEBI" id="CHEBI:29748"/>
        <dbReference type="ChEBI" id="CHEBI:43474"/>
        <dbReference type="ChEBI" id="CHEBI:57701"/>
        <dbReference type="EC" id="4.2.3.5"/>
    </reaction>
</comment>
<dbReference type="PROSITE" id="PS00788">
    <property type="entry name" value="CHORISMATE_SYNTHASE_2"/>
    <property type="match status" value="1"/>
</dbReference>
<dbReference type="SUPFAM" id="SSF103263">
    <property type="entry name" value="Chorismate synthase, AroC"/>
    <property type="match status" value="1"/>
</dbReference>
<comment type="cofactor">
    <cofactor evidence="11 12">
        <name>FMNH2</name>
        <dbReference type="ChEBI" id="CHEBI:57618"/>
    </cofactor>
    <text evidence="11 12">Reduced FMN (FMNH(2)).</text>
</comment>
<dbReference type="InParanoid" id="G0EH26"/>
<dbReference type="eggNOG" id="arCOG04133">
    <property type="taxonomic scope" value="Archaea"/>
</dbReference>
<evidence type="ECO:0000256" key="5">
    <source>
        <dbReference type="ARBA" id="ARBA00022630"/>
    </source>
</evidence>
<dbReference type="PROSITE" id="PS00787">
    <property type="entry name" value="CHORISMATE_SYNTHASE_1"/>
    <property type="match status" value="1"/>
</dbReference>
<keyword evidence="14" id="KW-1185">Reference proteome</keyword>
<dbReference type="HAMAP" id="MF_00300">
    <property type="entry name" value="Chorismate_synth"/>
    <property type="match status" value="1"/>
</dbReference>
<dbReference type="FunCoup" id="G0EH26">
    <property type="interactions" value="123"/>
</dbReference>
<dbReference type="STRING" id="694429.Pyrfu_0607"/>
<dbReference type="PROSITE" id="PS00789">
    <property type="entry name" value="CHORISMATE_SYNTHASE_3"/>
    <property type="match status" value="1"/>
</dbReference>
<dbReference type="UniPathway" id="UPA00053">
    <property type="reaction ID" value="UER00090"/>
</dbReference>
<dbReference type="PANTHER" id="PTHR21085:SF0">
    <property type="entry name" value="CHORISMATE SYNTHASE"/>
    <property type="match status" value="1"/>
</dbReference>
<comment type="caution">
    <text evidence="11">Lacks conserved residue(s) required for the propagation of feature annotation.</text>
</comment>
<evidence type="ECO:0000313" key="13">
    <source>
        <dbReference type="EMBL" id="AEM38476.1"/>
    </source>
</evidence>
<evidence type="ECO:0000256" key="12">
    <source>
        <dbReference type="RuleBase" id="RU000605"/>
    </source>
</evidence>
<dbReference type="CDD" id="cd07304">
    <property type="entry name" value="Chorismate_synthase"/>
    <property type="match status" value="1"/>
</dbReference>
<feature type="binding site" evidence="11">
    <location>
        <position position="54"/>
    </location>
    <ligand>
        <name>NADP(+)</name>
        <dbReference type="ChEBI" id="CHEBI:58349"/>
    </ligand>
</feature>
<evidence type="ECO:0000256" key="11">
    <source>
        <dbReference type="HAMAP-Rule" id="MF_00300"/>
    </source>
</evidence>
<feature type="binding site" evidence="11">
    <location>
        <position position="49"/>
    </location>
    <ligand>
        <name>NADP(+)</name>
        <dbReference type="ChEBI" id="CHEBI:58349"/>
    </ligand>
</feature>
<comment type="similarity">
    <text evidence="2 11 12">Belongs to the chorismate synthase family.</text>
</comment>
<proteinExistence type="inferred from homology"/>
<evidence type="ECO:0000256" key="1">
    <source>
        <dbReference type="ARBA" id="ARBA00005044"/>
    </source>
</evidence>
<dbReference type="Proteomes" id="UP000001037">
    <property type="component" value="Chromosome"/>
</dbReference>
<keyword evidence="9 11" id="KW-0057">Aromatic amino acid biosynthesis</keyword>
<evidence type="ECO:0000256" key="10">
    <source>
        <dbReference type="ARBA" id="ARBA00023239"/>
    </source>
</evidence>
<evidence type="ECO:0000256" key="4">
    <source>
        <dbReference type="ARBA" id="ARBA00022605"/>
    </source>
</evidence>
<protein>
    <recommendedName>
        <fullName evidence="3 11">Chorismate synthase</fullName>
        <shortName evidence="11">CS</shortName>
        <ecNumber evidence="3 11">4.2.3.5</ecNumber>
    </recommendedName>
    <alternativeName>
        <fullName evidence="11">5-enolpyruvylshikimate-3-phosphate phospholyase</fullName>
    </alternativeName>
</protein>
<name>G0EH26_PYRF1</name>
<keyword evidence="8 11" id="KW-0521">NADP</keyword>
<dbReference type="NCBIfam" id="NF003793">
    <property type="entry name" value="PRK05382.1"/>
    <property type="match status" value="1"/>
</dbReference>
<dbReference type="GO" id="GO:0009073">
    <property type="term" value="P:aromatic amino acid family biosynthetic process"/>
    <property type="evidence" value="ECO:0007669"/>
    <property type="project" value="UniProtKB-KW"/>
</dbReference>
<dbReference type="EMBL" id="CP002838">
    <property type="protein sequence ID" value="AEM38476.1"/>
    <property type="molecule type" value="Genomic_DNA"/>
</dbReference>
<dbReference type="GeneID" id="11139069"/>
<dbReference type="Gene3D" id="3.60.150.10">
    <property type="entry name" value="Chorismate synthase AroC"/>
    <property type="match status" value="1"/>
</dbReference>
<feature type="binding site" evidence="11">
    <location>
        <begin position="127"/>
        <end position="129"/>
    </location>
    <ligand>
        <name>FMN</name>
        <dbReference type="ChEBI" id="CHEBI:58210"/>
    </ligand>
</feature>
<evidence type="ECO:0000256" key="3">
    <source>
        <dbReference type="ARBA" id="ARBA00013036"/>
    </source>
</evidence>
<dbReference type="GO" id="GO:0010181">
    <property type="term" value="F:FMN binding"/>
    <property type="evidence" value="ECO:0007669"/>
    <property type="project" value="TreeGrafter"/>
</dbReference>
<reference evidence="13 14" key="1">
    <citation type="journal article" date="2011" name="Stand. Genomic Sci.">
        <title>Complete genome sequence of the hyperthermophilic chemolithoautotroph Pyrolobus fumarii type strain (1A).</title>
        <authorList>
            <person name="Anderson I."/>
            <person name="Goker M."/>
            <person name="Nolan M."/>
            <person name="Lucas S."/>
            <person name="Hammon N."/>
            <person name="Deshpande S."/>
            <person name="Cheng J.F."/>
            <person name="Tapia R."/>
            <person name="Han C."/>
            <person name="Goodwin L."/>
            <person name="Pitluck S."/>
            <person name="Huntemann M."/>
            <person name="Liolios K."/>
            <person name="Ivanova N."/>
            <person name="Pagani I."/>
            <person name="Mavromatis K."/>
            <person name="Ovchinikova G."/>
            <person name="Pati A."/>
            <person name="Chen A."/>
            <person name="Palaniappan K."/>
            <person name="Land M."/>
            <person name="Hauser L."/>
            <person name="Brambilla E.M."/>
            <person name="Huber H."/>
            <person name="Yasawong M."/>
            <person name="Rohde M."/>
            <person name="Spring S."/>
            <person name="Abt B."/>
            <person name="Sikorski J."/>
            <person name="Wirth R."/>
            <person name="Detter J.C."/>
            <person name="Woyke T."/>
            <person name="Bristow J."/>
            <person name="Eisen J.A."/>
            <person name="Markowitz V."/>
            <person name="Hugenholtz P."/>
            <person name="Kyrpides N.C."/>
            <person name="Klenk H.P."/>
            <person name="Lapidus A."/>
        </authorList>
    </citation>
    <scope>NUCLEOTIDE SEQUENCE [LARGE SCALE GENOMIC DNA]</scope>
    <source>
        <strain evidence="14">DSM 11204 / 1A</strain>
    </source>
</reference>
<evidence type="ECO:0000256" key="9">
    <source>
        <dbReference type="ARBA" id="ARBA00023141"/>
    </source>
</evidence>
<keyword evidence="4 11" id="KW-0028">Amino-acid biosynthesis</keyword>
<dbReference type="InterPro" id="IPR020541">
    <property type="entry name" value="Chorismate_synthase_CS"/>
</dbReference>
<dbReference type="GO" id="GO:0009423">
    <property type="term" value="P:chorismate biosynthetic process"/>
    <property type="evidence" value="ECO:0007669"/>
    <property type="project" value="UniProtKB-UniRule"/>
</dbReference>
<organism evidence="13 14">
    <name type="scientific">Pyrolobus fumarii (strain DSM 11204 / 1A)</name>
    <dbReference type="NCBI Taxonomy" id="694429"/>
    <lineage>
        <taxon>Archaea</taxon>
        <taxon>Thermoproteota</taxon>
        <taxon>Thermoprotei</taxon>
        <taxon>Desulfurococcales</taxon>
        <taxon>Pyrodictiaceae</taxon>
        <taxon>Pyrolobus</taxon>
    </lineage>
</organism>
<keyword evidence="7 11" id="KW-0274">FAD</keyword>
<feature type="binding site" evidence="11">
    <location>
        <position position="332"/>
    </location>
    <ligand>
        <name>FMN</name>
        <dbReference type="ChEBI" id="CHEBI:58210"/>
    </ligand>
</feature>
<dbReference type="GO" id="GO:0008652">
    <property type="term" value="P:amino acid biosynthetic process"/>
    <property type="evidence" value="ECO:0007669"/>
    <property type="project" value="UniProtKB-KW"/>
</dbReference>
<dbReference type="HOGENOM" id="CLU_034547_0_0_2"/>
<dbReference type="PIRSF" id="PIRSF001456">
    <property type="entry name" value="Chorismate_synth"/>
    <property type="match status" value="1"/>
</dbReference>
<evidence type="ECO:0000313" key="14">
    <source>
        <dbReference type="Proteomes" id="UP000001037"/>
    </source>
</evidence>
<dbReference type="PANTHER" id="PTHR21085">
    <property type="entry name" value="CHORISMATE SYNTHASE"/>
    <property type="match status" value="1"/>
</dbReference>
<feature type="binding site" evidence="11">
    <location>
        <begin position="305"/>
        <end position="309"/>
    </location>
    <ligand>
        <name>FMN</name>
        <dbReference type="ChEBI" id="CHEBI:58210"/>
    </ligand>
</feature>
<dbReference type="EC" id="4.2.3.5" evidence="3 11"/>
<sequence length="393" mass="42737">MSAGSSFGLLFRVTTFGESHGSALGVVVDGVPAGMPLSERDVYKELLLRRPGHRWATARREPDKPEILSGVFEGRTTGHPIAIVVWNRDVDSRPYEEVRCKPRPGHADLAYVLKYGWENWDYRGGGRASGRETVGRVAAGAVAKKLLLAAGLTVYGRLAEIGGLELVDPRAEPSVEEFLAARHSPVRVHDRRLEQEVMRVIEEARAEGDSLGGVVEVVAFGVPPGLGDPVFDKLKADLAKALMSIPGAVGFEVGLGFRLARMKGSEARDPIRLVNGQPRPVGPAHGGMLGGLSVGTPIRLRIAFKPTSSIPRPIETWNLCENRPDTISVKGRHDPALVVRAVAVAEAMVAITLADHMLRNAMIPPNRLGEEHVERINADWERLYPWPAWAGEE</sequence>
<keyword evidence="5 11" id="KW-0285">Flavoprotein</keyword>
<keyword evidence="6 11" id="KW-0288">FMN</keyword>
<comment type="pathway">
    <text evidence="1 11 12">Metabolic intermediate biosynthesis; chorismate biosynthesis; chorismate from D-erythrose 4-phosphate and phosphoenolpyruvate: step 7/7.</text>
</comment>
<evidence type="ECO:0000256" key="6">
    <source>
        <dbReference type="ARBA" id="ARBA00022643"/>
    </source>
</evidence>
<evidence type="ECO:0000256" key="2">
    <source>
        <dbReference type="ARBA" id="ARBA00008014"/>
    </source>
</evidence>
<evidence type="ECO:0000256" key="8">
    <source>
        <dbReference type="ARBA" id="ARBA00022857"/>
    </source>
</evidence>
<dbReference type="AlphaFoldDB" id="G0EH26"/>
<dbReference type="GO" id="GO:0005829">
    <property type="term" value="C:cytosol"/>
    <property type="evidence" value="ECO:0007669"/>
    <property type="project" value="TreeGrafter"/>
</dbReference>
<dbReference type="Pfam" id="PF01264">
    <property type="entry name" value="Chorismate_synt"/>
    <property type="match status" value="1"/>
</dbReference>
<dbReference type="InterPro" id="IPR000453">
    <property type="entry name" value="Chorismate_synth"/>
</dbReference>
<feature type="binding site" evidence="11">
    <location>
        <position position="290"/>
    </location>
    <ligand>
        <name>FMN</name>
        <dbReference type="ChEBI" id="CHEBI:58210"/>
    </ligand>
</feature>
<dbReference type="GO" id="GO:0004107">
    <property type="term" value="F:chorismate synthase activity"/>
    <property type="evidence" value="ECO:0007669"/>
    <property type="project" value="UniProtKB-UniRule"/>
</dbReference>
<dbReference type="RefSeq" id="WP_014026153.1">
    <property type="nucleotide sequence ID" value="NC_015931.1"/>
</dbReference>
<dbReference type="OrthoDB" id="33049at2157"/>
<comment type="function">
    <text evidence="11">Catalyzes the anti-1,4-elimination of the C-3 phosphate and the C-6 proR hydrogen from 5-enolpyruvylshikimate-3-phosphate (EPSP) to yield chorismate, which is the branch point compound that serves as the starting substrate for the three terminal pathways of aromatic amino acid biosynthesis. This reaction introduces a second double bond into the aromatic ring system.</text>
</comment>
<keyword evidence="10 11" id="KW-0456">Lyase</keyword>